<protein>
    <submittedName>
        <fullName evidence="1">YfiR family protein</fullName>
    </submittedName>
</protein>
<dbReference type="InterPro" id="IPR025293">
    <property type="entry name" value="YfiR/HmsC-like"/>
</dbReference>
<dbReference type="Pfam" id="PF13689">
    <property type="entry name" value="DUF4154"/>
    <property type="match status" value="1"/>
</dbReference>
<keyword evidence="2" id="KW-1185">Reference proteome</keyword>
<dbReference type="EMBL" id="PXWF02000168">
    <property type="protein sequence ID" value="PWF48644.1"/>
    <property type="molecule type" value="Genomic_DNA"/>
</dbReference>
<organism evidence="1 2">
    <name type="scientific">Massilia glaciei</name>
    <dbReference type="NCBI Taxonomy" id="1524097"/>
    <lineage>
        <taxon>Bacteria</taxon>
        <taxon>Pseudomonadati</taxon>
        <taxon>Pseudomonadota</taxon>
        <taxon>Betaproteobacteria</taxon>
        <taxon>Burkholderiales</taxon>
        <taxon>Oxalobacteraceae</taxon>
        <taxon>Telluria group</taxon>
        <taxon>Massilia</taxon>
    </lineage>
</organism>
<evidence type="ECO:0000313" key="1">
    <source>
        <dbReference type="EMBL" id="PWF48644.1"/>
    </source>
</evidence>
<sequence length="93" mass="9844">MLVRALRNGEPLAGCRAALVLPGAPEELAALRAGAGREHVLLFGEGGQMAAQGVHIGFFPDQGRLRVEVNRKALEASGLKASFRLLEVAKIVE</sequence>
<dbReference type="AlphaFoldDB" id="A0A2U2HM99"/>
<reference evidence="1 2" key="1">
    <citation type="submission" date="2018-04" db="EMBL/GenBank/DDBJ databases">
        <title>Massilia violaceinigra sp. nov., a novel purple-pigmented bacterium isolated from Tianshan glacier, Xinjiang, China.</title>
        <authorList>
            <person name="Wang H."/>
        </authorList>
    </citation>
    <scope>NUCLEOTIDE SEQUENCE [LARGE SCALE GENOMIC DNA]</scope>
    <source>
        <strain evidence="1 2">B448-2</strain>
    </source>
</reference>
<proteinExistence type="predicted"/>
<dbReference type="Proteomes" id="UP000241421">
    <property type="component" value="Unassembled WGS sequence"/>
</dbReference>
<dbReference type="OrthoDB" id="8527941at2"/>
<accession>A0A2U2HM99</accession>
<evidence type="ECO:0000313" key="2">
    <source>
        <dbReference type="Proteomes" id="UP000241421"/>
    </source>
</evidence>
<gene>
    <name evidence="1" type="ORF">C7C56_010755</name>
</gene>
<comment type="caution">
    <text evidence="1">The sequence shown here is derived from an EMBL/GenBank/DDBJ whole genome shotgun (WGS) entry which is preliminary data.</text>
</comment>
<name>A0A2U2HM99_9BURK</name>